<dbReference type="KEGG" id="msei:MSEDJ_20960"/>
<evidence type="ECO:0000313" key="3">
    <source>
        <dbReference type="Proteomes" id="UP000467193"/>
    </source>
</evidence>
<name>A0A7I7QPL2_9MYCO</name>
<keyword evidence="3" id="KW-1185">Reference proteome</keyword>
<reference evidence="2 3" key="1">
    <citation type="journal article" date="2019" name="Emerg. Microbes Infect.">
        <title>Comprehensive subspecies identification of 175 nontuberculous mycobacteria species based on 7547 genomic profiles.</title>
        <authorList>
            <person name="Matsumoto Y."/>
            <person name="Kinjo T."/>
            <person name="Motooka D."/>
            <person name="Nabeya D."/>
            <person name="Jung N."/>
            <person name="Uechi K."/>
            <person name="Horii T."/>
            <person name="Iida T."/>
            <person name="Fujita J."/>
            <person name="Nakamura S."/>
        </authorList>
    </citation>
    <scope>NUCLEOTIDE SEQUENCE [LARGE SCALE GENOMIC DNA]</scope>
    <source>
        <strain evidence="2 3">JCM 17899</strain>
    </source>
</reference>
<evidence type="ECO:0000256" key="1">
    <source>
        <dbReference type="SAM" id="MobiDB-lite"/>
    </source>
</evidence>
<dbReference type="EMBL" id="AP022588">
    <property type="protein sequence ID" value="BBY28000.1"/>
    <property type="molecule type" value="Genomic_DNA"/>
</dbReference>
<gene>
    <name evidence="2" type="ORF">MSEDJ_20960</name>
</gene>
<evidence type="ECO:0008006" key="4">
    <source>
        <dbReference type="Google" id="ProtNLM"/>
    </source>
</evidence>
<dbReference type="AlphaFoldDB" id="A0A7I7QPL2"/>
<proteinExistence type="predicted"/>
<evidence type="ECO:0000313" key="2">
    <source>
        <dbReference type="EMBL" id="BBY28000.1"/>
    </source>
</evidence>
<accession>A0A7I7QPL2</accession>
<protein>
    <recommendedName>
        <fullName evidence="4">Uracil-DNA glycosylase</fullName>
    </recommendedName>
</protein>
<sequence length="69" mass="7500">MGNDFRVTAHRQEVIEMPTSPESNDPRPDLVVTVHPSSILRGPPEARDESFAGLVADLRFAASLLDATV</sequence>
<dbReference type="Proteomes" id="UP000467193">
    <property type="component" value="Chromosome"/>
</dbReference>
<organism evidence="2 3">
    <name type="scientific">Mycolicibacterium sediminis</name>
    <dbReference type="NCBI Taxonomy" id="1286180"/>
    <lineage>
        <taxon>Bacteria</taxon>
        <taxon>Bacillati</taxon>
        <taxon>Actinomycetota</taxon>
        <taxon>Actinomycetes</taxon>
        <taxon>Mycobacteriales</taxon>
        <taxon>Mycobacteriaceae</taxon>
        <taxon>Mycolicibacterium</taxon>
    </lineage>
</organism>
<feature type="region of interest" description="Disordered" evidence="1">
    <location>
        <begin position="1"/>
        <end position="29"/>
    </location>
</feature>